<proteinExistence type="predicted"/>
<feature type="region of interest" description="Disordered" evidence="1">
    <location>
        <begin position="140"/>
        <end position="288"/>
    </location>
</feature>
<feature type="compositionally biased region" description="Polar residues" evidence="1">
    <location>
        <begin position="199"/>
        <end position="209"/>
    </location>
</feature>
<dbReference type="Proteomes" id="UP001153365">
    <property type="component" value="Unassembled WGS sequence"/>
</dbReference>
<evidence type="ECO:0000313" key="3">
    <source>
        <dbReference type="Proteomes" id="UP001153365"/>
    </source>
</evidence>
<feature type="compositionally biased region" description="Basic residues" evidence="1">
    <location>
        <begin position="231"/>
        <end position="241"/>
    </location>
</feature>
<feature type="compositionally biased region" description="Low complexity" evidence="1">
    <location>
        <begin position="47"/>
        <end position="71"/>
    </location>
</feature>
<feature type="compositionally biased region" description="Low complexity" evidence="1">
    <location>
        <begin position="213"/>
        <end position="229"/>
    </location>
</feature>
<comment type="caution">
    <text evidence="2">The sequence shown here is derived from an EMBL/GenBank/DDBJ whole genome shotgun (WGS) entry which is preliminary data.</text>
</comment>
<protein>
    <submittedName>
        <fullName evidence="2">Uncharacterized protein</fullName>
    </submittedName>
</protein>
<feature type="region of interest" description="Disordered" evidence="1">
    <location>
        <begin position="47"/>
        <end position="82"/>
    </location>
</feature>
<feature type="compositionally biased region" description="Low complexity" evidence="1">
    <location>
        <begin position="142"/>
        <end position="162"/>
    </location>
</feature>
<gene>
    <name evidence="2" type="ORF">PPACK8108_LOCUS25402</name>
</gene>
<name>A0AAV0BRV4_PHAPC</name>
<dbReference type="AlphaFoldDB" id="A0AAV0BRV4"/>
<sequence length="288" mass="30851">MNYDRIKTEGPNDDLKSSFHASDFFDSDPDCSTSGGLAASAYELVKSSDLSSDDSGSPLSLKTEISSNSSSSRREQPVFSDLHQDDLIPNTIEEQDAYINETSHRFLYPAQGFCIDHIQDDSNHEGESAVDKVPTNYKQSLSTSSSGSNIKMTSSSSSTGYSFPIVPHPAPHINRPTSTMTTSSSSRSIAVSIPHRPQSVATTSSTNSGRVKAAVSSNALSLAAPSPHSLKPPRLRTKSLKHTSSDPKIGDDHRPQSHLQHQASSSRVQSPSFGARGGGTREQSVCLN</sequence>
<reference evidence="2" key="1">
    <citation type="submission" date="2022-06" db="EMBL/GenBank/DDBJ databases">
        <authorList>
            <consortium name="SYNGENTA / RWTH Aachen University"/>
        </authorList>
    </citation>
    <scope>NUCLEOTIDE SEQUENCE</scope>
</reference>
<keyword evidence="3" id="KW-1185">Reference proteome</keyword>
<organism evidence="2 3">
    <name type="scientific">Phakopsora pachyrhizi</name>
    <name type="common">Asian soybean rust disease fungus</name>
    <dbReference type="NCBI Taxonomy" id="170000"/>
    <lineage>
        <taxon>Eukaryota</taxon>
        <taxon>Fungi</taxon>
        <taxon>Dikarya</taxon>
        <taxon>Basidiomycota</taxon>
        <taxon>Pucciniomycotina</taxon>
        <taxon>Pucciniomycetes</taxon>
        <taxon>Pucciniales</taxon>
        <taxon>Phakopsoraceae</taxon>
        <taxon>Phakopsora</taxon>
    </lineage>
</organism>
<feature type="compositionally biased region" description="Basic and acidic residues" evidence="1">
    <location>
        <begin position="243"/>
        <end position="255"/>
    </location>
</feature>
<accession>A0AAV0BRV4</accession>
<feature type="compositionally biased region" description="Polar residues" evidence="1">
    <location>
        <begin position="257"/>
        <end position="272"/>
    </location>
</feature>
<feature type="compositionally biased region" description="Basic and acidic residues" evidence="1">
    <location>
        <begin position="72"/>
        <end position="82"/>
    </location>
</feature>
<feature type="compositionally biased region" description="Low complexity" evidence="1">
    <location>
        <begin position="177"/>
        <end position="188"/>
    </location>
</feature>
<evidence type="ECO:0000313" key="2">
    <source>
        <dbReference type="EMBL" id="CAH7690150.1"/>
    </source>
</evidence>
<dbReference type="EMBL" id="CALTRL010006207">
    <property type="protein sequence ID" value="CAH7690150.1"/>
    <property type="molecule type" value="Genomic_DNA"/>
</dbReference>
<evidence type="ECO:0000256" key="1">
    <source>
        <dbReference type="SAM" id="MobiDB-lite"/>
    </source>
</evidence>